<accession>A0A9J5XHS8</accession>
<name>A0A9J5XHS8_SOLCO</name>
<dbReference type="OrthoDB" id="591557at2759"/>
<gene>
    <name evidence="1" type="ORF">H5410_047144</name>
</gene>
<evidence type="ECO:0000313" key="2">
    <source>
        <dbReference type="Proteomes" id="UP000824120"/>
    </source>
</evidence>
<evidence type="ECO:0000313" key="1">
    <source>
        <dbReference type="EMBL" id="KAG5586710.1"/>
    </source>
</evidence>
<sequence length="223" mass="26106">MVLDMIRFHGDYKVATGFNNVSYGDSFLVNVKMFSLNSDSWTNHSESGVLGNKSGVFVNGKLHWANRICCRSGISFLLIWQMGHGEKWSNPTMDKGILVGWGVLRSDLSIFCNYRRTQADEWVLKEYGVKQFWTKMFTIDIPCDPMMGYKFCQFFCMSNKGEVLFHFGSTFMIYNSKDHSIAHRSPHLEVTRYAYEASIYIESLVWPFFQRKESRMRQRRMLK</sequence>
<keyword evidence="2" id="KW-1185">Reference proteome</keyword>
<reference evidence="1 2" key="1">
    <citation type="submission" date="2020-09" db="EMBL/GenBank/DDBJ databases">
        <title>De no assembly of potato wild relative species, Solanum commersonii.</title>
        <authorList>
            <person name="Cho K."/>
        </authorList>
    </citation>
    <scope>NUCLEOTIDE SEQUENCE [LARGE SCALE GENOMIC DNA]</scope>
    <source>
        <strain evidence="1">LZ3.2</strain>
        <tissue evidence="1">Leaf</tissue>
    </source>
</reference>
<comment type="caution">
    <text evidence="1">The sequence shown here is derived from an EMBL/GenBank/DDBJ whole genome shotgun (WGS) entry which is preliminary data.</text>
</comment>
<protein>
    <submittedName>
        <fullName evidence="1">Uncharacterized protein</fullName>
    </submittedName>
</protein>
<dbReference type="EMBL" id="JACXVP010000009">
    <property type="protein sequence ID" value="KAG5586710.1"/>
    <property type="molecule type" value="Genomic_DNA"/>
</dbReference>
<dbReference type="AlphaFoldDB" id="A0A9J5XHS8"/>
<proteinExistence type="predicted"/>
<organism evidence="1 2">
    <name type="scientific">Solanum commersonii</name>
    <name type="common">Commerson's wild potato</name>
    <name type="synonym">Commerson's nightshade</name>
    <dbReference type="NCBI Taxonomy" id="4109"/>
    <lineage>
        <taxon>Eukaryota</taxon>
        <taxon>Viridiplantae</taxon>
        <taxon>Streptophyta</taxon>
        <taxon>Embryophyta</taxon>
        <taxon>Tracheophyta</taxon>
        <taxon>Spermatophyta</taxon>
        <taxon>Magnoliopsida</taxon>
        <taxon>eudicotyledons</taxon>
        <taxon>Gunneridae</taxon>
        <taxon>Pentapetalae</taxon>
        <taxon>asterids</taxon>
        <taxon>lamiids</taxon>
        <taxon>Solanales</taxon>
        <taxon>Solanaceae</taxon>
        <taxon>Solanoideae</taxon>
        <taxon>Solaneae</taxon>
        <taxon>Solanum</taxon>
    </lineage>
</organism>
<dbReference type="Proteomes" id="UP000824120">
    <property type="component" value="Chromosome 9"/>
</dbReference>